<dbReference type="GO" id="GO:0006777">
    <property type="term" value="P:Mo-molybdopterin cofactor biosynthetic process"/>
    <property type="evidence" value="ECO:0007669"/>
    <property type="project" value="UniProtKB-UniRule"/>
</dbReference>
<gene>
    <name evidence="8" type="ORF">C3Y92_15510</name>
</gene>
<name>A0A4P6HT03_9BACT</name>
<dbReference type="InterPro" id="IPR005110">
    <property type="entry name" value="MoeA_linker/N"/>
</dbReference>
<dbReference type="PANTHER" id="PTHR10192:SF5">
    <property type="entry name" value="GEPHYRIN"/>
    <property type="match status" value="1"/>
</dbReference>
<dbReference type="Pfam" id="PF00994">
    <property type="entry name" value="MoCF_biosynth"/>
    <property type="match status" value="1"/>
</dbReference>
<keyword evidence="6" id="KW-0500">Molybdenum</keyword>
<dbReference type="GO" id="GO:0046872">
    <property type="term" value="F:metal ion binding"/>
    <property type="evidence" value="ECO:0007669"/>
    <property type="project" value="UniProtKB-UniRule"/>
</dbReference>
<evidence type="ECO:0000256" key="4">
    <source>
        <dbReference type="ARBA" id="ARBA00023150"/>
    </source>
</evidence>
<dbReference type="InterPro" id="IPR038987">
    <property type="entry name" value="MoeA-like"/>
</dbReference>
<comment type="catalytic activity">
    <reaction evidence="5">
        <text>adenylyl-molybdopterin + molybdate = Mo-molybdopterin + AMP + H(+)</text>
        <dbReference type="Rhea" id="RHEA:35047"/>
        <dbReference type="ChEBI" id="CHEBI:15378"/>
        <dbReference type="ChEBI" id="CHEBI:36264"/>
        <dbReference type="ChEBI" id="CHEBI:62727"/>
        <dbReference type="ChEBI" id="CHEBI:71302"/>
        <dbReference type="ChEBI" id="CHEBI:456215"/>
        <dbReference type="EC" id="2.10.1.1"/>
    </reaction>
</comment>
<evidence type="ECO:0000256" key="3">
    <source>
        <dbReference type="ARBA" id="ARBA00010763"/>
    </source>
</evidence>
<dbReference type="SUPFAM" id="SSF53218">
    <property type="entry name" value="Molybdenum cofactor biosynthesis proteins"/>
    <property type="match status" value="1"/>
</dbReference>
<dbReference type="Pfam" id="PF03453">
    <property type="entry name" value="MoeA_N"/>
    <property type="match status" value="1"/>
</dbReference>
<dbReference type="SMART" id="SM00852">
    <property type="entry name" value="MoCF_biosynth"/>
    <property type="match status" value="1"/>
</dbReference>
<comment type="similarity">
    <text evidence="3 6">Belongs to the MoeA family.</text>
</comment>
<dbReference type="Gene3D" id="3.40.980.10">
    <property type="entry name" value="MoaB/Mog-like domain"/>
    <property type="match status" value="1"/>
</dbReference>
<dbReference type="NCBIfam" id="TIGR00177">
    <property type="entry name" value="molyb_syn"/>
    <property type="match status" value="1"/>
</dbReference>
<evidence type="ECO:0000256" key="6">
    <source>
        <dbReference type="RuleBase" id="RU365090"/>
    </source>
</evidence>
<dbReference type="InterPro" id="IPR036688">
    <property type="entry name" value="MoeA_C_domain_IV_sf"/>
</dbReference>
<evidence type="ECO:0000256" key="5">
    <source>
        <dbReference type="ARBA" id="ARBA00047317"/>
    </source>
</evidence>
<comment type="cofactor">
    <cofactor evidence="6">
        <name>Mg(2+)</name>
        <dbReference type="ChEBI" id="CHEBI:18420"/>
    </cofactor>
</comment>
<evidence type="ECO:0000256" key="1">
    <source>
        <dbReference type="ARBA" id="ARBA00002901"/>
    </source>
</evidence>
<keyword evidence="6 8" id="KW-0808">Transferase</keyword>
<dbReference type="PANTHER" id="PTHR10192">
    <property type="entry name" value="MOLYBDOPTERIN BIOSYNTHESIS PROTEIN"/>
    <property type="match status" value="1"/>
</dbReference>
<comment type="function">
    <text evidence="1 6">Catalyzes the insertion of molybdate into adenylated molybdopterin with the concomitant release of AMP.</text>
</comment>
<sequence>MRDGFFRAVSTAEFRDLLHGFAPLGLETVPLGAACRRFLAADVVSGEDLPLASRASMDGYAVRAAEVFGAGESNPGYLDLAMDIPIGVIPEAALPPGHCARIVTGAFLPAGADAVVMVEYAEDLGAGAIEIRRPVAPGDNVMLAGEDARRGETALGAGTRLRPQEIGLLAALGVVDVPVGRMPSVALLSTGDELVPAEATPQPGQIRDVNSHALAAMLAQAGAAATTFPLVPDDLDSIRDALKTAAEGHDLTLLSGGSSVGARDFTLEALKSLGAEVLAHGVAISPGKPTILASLYGKPVIGLPGQVTSAQVVLDVFGLPLLAHLAGDKAAFDRAPRTFPALLSRNVASKQGREDHVRVRLEHRPGELPLAHPVLGKSGLLKTLLMADGLIVIPADLEGLAGQAVVAVRPI</sequence>
<dbReference type="AlphaFoldDB" id="A0A4P6HT03"/>
<dbReference type="Gene3D" id="2.40.340.10">
    <property type="entry name" value="MoeA, C-terminal, domain IV"/>
    <property type="match status" value="1"/>
</dbReference>
<dbReference type="KEGG" id="dcb:C3Y92_15510"/>
<dbReference type="InterPro" id="IPR036425">
    <property type="entry name" value="MoaB/Mog-like_dom_sf"/>
</dbReference>
<evidence type="ECO:0000259" key="7">
    <source>
        <dbReference type="SMART" id="SM00852"/>
    </source>
</evidence>
<dbReference type="EC" id="2.10.1.1" evidence="6"/>
<dbReference type="Pfam" id="PF03454">
    <property type="entry name" value="MoeA_C"/>
    <property type="match status" value="1"/>
</dbReference>
<evidence type="ECO:0000313" key="8">
    <source>
        <dbReference type="EMBL" id="QAZ68558.1"/>
    </source>
</evidence>
<reference evidence="8 9" key="1">
    <citation type="submission" date="2018-02" db="EMBL/GenBank/DDBJ databases">
        <title>Genome sequence of Desulfovibrio carbinolicus DSM 3852.</title>
        <authorList>
            <person name="Wilbanks E."/>
            <person name="Skennerton C.T."/>
            <person name="Orphan V.J."/>
        </authorList>
    </citation>
    <scope>NUCLEOTIDE SEQUENCE [LARGE SCALE GENOMIC DNA]</scope>
    <source>
        <strain evidence="8 9">DSM 3852</strain>
    </source>
</reference>
<accession>A0A4P6HT03</accession>
<dbReference type="EMBL" id="CP026538">
    <property type="protein sequence ID" value="QAZ68558.1"/>
    <property type="molecule type" value="Genomic_DNA"/>
</dbReference>
<dbReference type="Gene3D" id="3.90.105.10">
    <property type="entry name" value="Molybdopterin biosynthesis moea protein, domain 2"/>
    <property type="match status" value="1"/>
</dbReference>
<dbReference type="Gene3D" id="2.170.190.11">
    <property type="entry name" value="Molybdopterin biosynthesis moea protein, domain 3"/>
    <property type="match status" value="1"/>
</dbReference>
<dbReference type="InterPro" id="IPR005111">
    <property type="entry name" value="MoeA_C_domain_IV"/>
</dbReference>
<dbReference type="InterPro" id="IPR001453">
    <property type="entry name" value="MoaB/Mog_dom"/>
</dbReference>
<dbReference type="SUPFAM" id="SSF63882">
    <property type="entry name" value="MoeA N-terminal region -like"/>
    <property type="match status" value="1"/>
</dbReference>
<comment type="pathway">
    <text evidence="2 6">Cofactor biosynthesis; molybdopterin biosynthesis.</text>
</comment>
<dbReference type="Proteomes" id="UP000293296">
    <property type="component" value="Chromosome"/>
</dbReference>
<dbReference type="SUPFAM" id="SSF63867">
    <property type="entry name" value="MoeA C-terminal domain-like"/>
    <property type="match status" value="1"/>
</dbReference>
<dbReference type="GO" id="GO:0005829">
    <property type="term" value="C:cytosol"/>
    <property type="evidence" value="ECO:0007669"/>
    <property type="project" value="TreeGrafter"/>
</dbReference>
<dbReference type="InterPro" id="IPR036135">
    <property type="entry name" value="MoeA_linker/N_sf"/>
</dbReference>
<dbReference type="NCBIfam" id="NF045515">
    <property type="entry name" value="Glp_gephyrin"/>
    <property type="match status" value="1"/>
</dbReference>
<dbReference type="UniPathway" id="UPA00344"/>
<dbReference type="GO" id="GO:0061599">
    <property type="term" value="F:molybdopterin molybdotransferase activity"/>
    <property type="evidence" value="ECO:0007669"/>
    <property type="project" value="UniProtKB-UniRule"/>
</dbReference>
<evidence type="ECO:0000256" key="2">
    <source>
        <dbReference type="ARBA" id="ARBA00005046"/>
    </source>
</evidence>
<keyword evidence="6" id="KW-0479">Metal-binding</keyword>
<proteinExistence type="inferred from homology"/>
<dbReference type="RefSeq" id="WP_129354114.1">
    <property type="nucleotide sequence ID" value="NZ_CP026538.1"/>
</dbReference>
<keyword evidence="9" id="KW-1185">Reference proteome</keyword>
<feature type="domain" description="MoaB/Mog" evidence="7">
    <location>
        <begin position="186"/>
        <end position="324"/>
    </location>
</feature>
<keyword evidence="6" id="KW-0460">Magnesium</keyword>
<evidence type="ECO:0000313" key="9">
    <source>
        <dbReference type="Proteomes" id="UP000293296"/>
    </source>
</evidence>
<dbReference type="CDD" id="cd00887">
    <property type="entry name" value="MoeA"/>
    <property type="match status" value="1"/>
</dbReference>
<dbReference type="OrthoDB" id="9804758at2"/>
<keyword evidence="4 6" id="KW-0501">Molybdenum cofactor biosynthesis</keyword>
<protein>
    <recommendedName>
        <fullName evidence="6">Molybdopterin molybdenumtransferase</fullName>
        <ecNumber evidence="6">2.10.1.1</ecNumber>
    </recommendedName>
</protein>
<organism evidence="8 9">
    <name type="scientific">Solidesulfovibrio carbinolicus</name>
    <dbReference type="NCBI Taxonomy" id="296842"/>
    <lineage>
        <taxon>Bacteria</taxon>
        <taxon>Pseudomonadati</taxon>
        <taxon>Thermodesulfobacteriota</taxon>
        <taxon>Desulfovibrionia</taxon>
        <taxon>Desulfovibrionales</taxon>
        <taxon>Desulfovibrionaceae</taxon>
        <taxon>Solidesulfovibrio</taxon>
    </lineage>
</organism>